<sequence length="277" mass="32487">MALLAWNVRGLGNKDTVRALKNDAFNNRADIIFLSEMKQKKRRYLEKIRMKMKFDNTFYIEPEGIAGGLALWWSNEVKLYVLHYDKNFIDTKISISGEPEWYGDFNVVACPEEKYGGAPFDQNDAKWYYEFLNHTFLMEIPSKGGTFTWSNKRCDEEMILEKLDRVVSSMEWNFLFPKAISIIDIAIASDHSPIILLTNGVVKKAKKDFKFESRWLLEEECSQVIKEEWENRENGPSRGTFRVKLKRTRVKLRKWNKVKFGANKLSATDLQQKIMQL</sequence>
<gene>
    <name evidence="2" type="ORF">V6N11_039046</name>
</gene>
<feature type="domain" description="Endonuclease/exonuclease/phosphatase" evidence="1">
    <location>
        <begin position="5"/>
        <end position="109"/>
    </location>
</feature>
<dbReference type="Pfam" id="PF03372">
    <property type="entry name" value="Exo_endo_phos"/>
    <property type="match status" value="1"/>
</dbReference>
<dbReference type="PANTHER" id="PTHR33710">
    <property type="entry name" value="BNAC02G09200D PROTEIN"/>
    <property type="match status" value="1"/>
</dbReference>
<evidence type="ECO:0000313" key="3">
    <source>
        <dbReference type="Proteomes" id="UP001396334"/>
    </source>
</evidence>
<dbReference type="PANTHER" id="PTHR33710:SF79">
    <property type="entry name" value="OS06G0205337 PROTEIN"/>
    <property type="match status" value="1"/>
</dbReference>
<reference evidence="2 3" key="1">
    <citation type="journal article" date="2024" name="G3 (Bethesda)">
        <title>Genome assembly of Hibiscus sabdariffa L. provides insights into metabolisms of medicinal natural products.</title>
        <authorList>
            <person name="Kim T."/>
        </authorList>
    </citation>
    <scope>NUCLEOTIDE SEQUENCE [LARGE SCALE GENOMIC DNA]</scope>
    <source>
        <strain evidence="2">TK-2024</strain>
        <tissue evidence="2">Old leaves</tissue>
    </source>
</reference>
<dbReference type="Gene3D" id="3.60.10.10">
    <property type="entry name" value="Endonuclease/exonuclease/phosphatase"/>
    <property type="match status" value="2"/>
</dbReference>
<accession>A0ABR2SLT4</accession>
<dbReference type="SUPFAM" id="SSF56219">
    <property type="entry name" value="DNase I-like"/>
    <property type="match status" value="1"/>
</dbReference>
<organism evidence="2 3">
    <name type="scientific">Hibiscus sabdariffa</name>
    <name type="common">roselle</name>
    <dbReference type="NCBI Taxonomy" id="183260"/>
    <lineage>
        <taxon>Eukaryota</taxon>
        <taxon>Viridiplantae</taxon>
        <taxon>Streptophyta</taxon>
        <taxon>Embryophyta</taxon>
        <taxon>Tracheophyta</taxon>
        <taxon>Spermatophyta</taxon>
        <taxon>Magnoliopsida</taxon>
        <taxon>eudicotyledons</taxon>
        <taxon>Gunneridae</taxon>
        <taxon>Pentapetalae</taxon>
        <taxon>rosids</taxon>
        <taxon>malvids</taxon>
        <taxon>Malvales</taxon>
        <taxon>Malvaceae</taxon>
        <taxon>Malvoideae</taxon>
        <taxon>Hibiscus</taxon>
    </lineage>
</organism>
<dbReference type="InterPro" id="IPR005135">
    <property type="entry name" value="Endo/exonuclease/phosphatase"/>
</dbReference>
<comment type="caution">
    <text evidence="2">The sequence shown here is derived from an EMBL/GenBank/DDBJ whole genome shotgun (WGS) entry which is preliminary data.</text>
</comment>
<name>A0ABR2SLT4_9ROSI</name>
<keyword evidence="3" id="KW-1185">Reference proteome</keyword>
<protein>
    <recommendedName>
        <fullName evidence="1">Endonuclease/exonuclease/phosphatase domain-containing protein</fullName>
    </recommendedName>
</protein>
<proteinExistence type="predicted"/>
<dbReference type="Proteomes" id="UP001396334">
    <property type="component" value="Unassembled WGS sequence"/>
</dbReference>
<dbReference type="InterPro" id="IPR036691">
    <property type="entry name" value="Endo/exonu/phosph_ase_sf"/>
</dbReference>
<evidence type="ECO:0000259" key="1">
    <source>
        <dbReference type="Pfam" id="PF03372"/>
    </source>
</evidence>
<evidence type="ECO:0000313" key="2">
    <source>
        <dbReference type="EMBL" id="KAK9026201.1"/>
    </source>
</evidence>
<dbReference type="EMBL" id="JBBPBN010000013">
    <property type="protein sequence ID" value="KAK9026201.1"/>
    <property type="molecule type" value="Genomic_DNA"/>
</dbReference>